<dbReference type="InterPro" id="IPR011032">
    <property type="entry name" value="GroES-like_sf"/>
</dbReference>
<dbReference type="SMART" id="SM00823">
    <property type="entry name" value="PKS_PP"/>
    <property type="match status" value="1"/>
</dbReference>
<dbReference type="CDD" id="cd05195">
    <property type="entry name" value="enoyl_red"/>
    <property type="match status" value="1"/>
</dbReference>
<dbReference type="SUPFAM" id="SSF47336">
    <property type="entry name" value="ACP-like"/>
    <property type="match status" value="1"/>
</dbReference>
<evidence type="ECO:0000313" key="7">
    <source>
        <dbReference type="EMBL" id="PHH69951.1"/>
    </source>
</evidence>
<dbReference type="GO" id="GO:0006633">
    <property type="term" value="P:fatty acid biosynthetic process"/>
    <property type="evidence" value="ECO:0007669"/>
    <property type="project" value="TreeGrafter"/>
</dbReference>
<dbReference type="SUPFAM" id="SSF51735">
    <property type="entry name" value="NAD(P)-binding Rossmann-fold domains"/>
    <property type="match status" value="2"/>
</dbReference>
<dbReference type="FunFam" id="3.40.50.720:FF:000209">
    <property type="entry name" value="Polyketide synthase Pks12"/>
    <property type="match status" value="1"/>
</dbReference>
<evidence type="ECO:0000256" key="1">
    <source>
        <dbReference type="ARBA" id="ARBA00022450"/>
    </source>
</evidence>
<dbReference type="GO" id="GO:0031177">
    <property type="term" value="F:phosphopantetheine binding"/>
    <property type="evidence" value="ECO:0007669"/>
    <property type="project" value="InterPro"/>
</dbReference>
<gene>
    <name evidence="7" type="ORF">CDD82_7419</name>
</gene>
<dbReference type="PANTHER" id="PTHR43775:SF49">
    <property type="entry name" value="SYNTHASE, PUTATIVE (JCVI)-RELATED"/>
    <property type="match status" value="1"/>
</dbReference>
<dbReference type="InterPro" id="IPR020806">
    <property type="entry name" value="PKS_PP-bd"/>
</dbReference>
<reference evidence="7 8" key="1">
    <citation type="submission" date="2017-06" db="EMBL/GenBank/DDBJ databases">
        <title>Ant-infecting Ophiocordyceps genomes reveal a high diversity of potential behavioral manipulation genes and a possible major role for enterotoxins.</title>
        <authorList>
            <person name="De Bekker C."/>
            <person name="Evans H.C."/>
            <person name="Brachmann A."/>
            <person name="Hughes D.P."/>
        </authorList>
    </citation>
    <scope>NUCLEOTIDE SEQUENCE [LARGE SCALE GENOMIC DNA]</scope>
    <source>
        <strain evidence="7 8">1348a</strain>
    </source>
</reference>
<dbReference type="AlphaFoldDB" id="A0A2C5YSS5"/>
<dbReference type="GO" id="GO:0004312">
    <property type="term" value="F:fatty acid synthase activity"/>
    <property type="evidence" value="ECO:0007669"/>
    <property type="project" value="TreeGrafter"/>
</dbReference>
<dbReference type="GO" id="GO:0044550">
    <property type="term" value="P:secondary metabolite biosynthetic process"/>
    <property type="evidence" value="ECO:0007669"/>
    <property type="project" value="TreeGrafter"/>
</dbReference>
<dbReference type="InterPro" id="IPR050091">
    <property type="entry name" value="PKS_NRPS_Biosynth_Enz"/>
</dbReference>
<dbReference type="Gene3D" id="3.40.50.720">
    <property type="entry name" value="NAD(P)-binding Rossmann-like Domain"/>
    <property type="match status" value="2"/>
</dbReference>
<dbReference type="Pfam" id="PF13602">
    <property type="entry name" value="ADH_zinc_N_2"/>
    <property type="match status" value="1"/>
</dbReference>
<dbReference type="Gene3D" id="3.90.180.10">
    <property type="entry name" value="Medium-chain alcohol dehydrogenases, catalytic domain"/>
    <property type="match status" value="1"/>
</dbReference>
<protein>
    <recommendedName>
        <fullName evidence="6">Carrier domain-containing protein</fullName>
    </recommendedName>
</protein>
<keyword evidence="8" id="KW-1185">Reference proteome</keyword>
<keyword evidence="2" id="KW-0597">Phosphoprotein</keyword>
<dbReference type="Pfam" id="PF08659">
    <property type="entry name" value="KR"/>
    <property type="match status" value="1"/>
</dbReference>
<evidence type="ECO:0000256" key="3">
    <source>
        <dbReference type="ARBA" id="ARBA00022679"/>
    </source>
</evidence>
<dbReference type="InterPro" id="IPR009081">
    <property type="entry name" value="PP-bd_ACP"/>
</dbReference>
<keyword evidence="5" id="KW-0511">Multifunctional enzyme</keyword>
<evidence type="ECO:0000256" key="2">
    <source>
        <dbReference type="ARBA" id="ARBA00022553"/>
    </source>
</evidence>
<dbReference type="InterPro" id="IPR036291">
    <property type="entry name" value="NAD(P)-bd_dom_sf"/>
</dbReference>
<dbReference type="InterPro" id="IPR013154">
    <property type="entry name" value="ADH-like_N"/>
</dbReference>
<feature type="domain" description="Carrier" evidence="6">
    <location>
        <begin position="774"/>
        <end position="851"/>
    </location>
</feature>
<evidence type="ECO:0000256" key="5">
    <source>
        <dbReference type="ARBA" id="ARBA00023268"/>
    </source>
</evidence>
<dbReference type="InterPro" id="IPR056501">
    <property type="entry name" value="NAD-bd_HRPKS_sdrA"/>
</dbReference>
<dbReference type="SUPFAM" id="SSF50129">
    <property type="entry name" value="GroES-like"/>
    <property type="match status" value="1"/>
</dbReference>
<keyword evidence="3" id="KW-0808">Transferase</keyword>
<evidence type="ECO:0000313" key="8">
    <source>
        <dbReference type="Proteomes" id="UP000224854"/>
    </source>
</evidence>
<dbReference type="Pfam" id="PF23114">
    <property type="entry name" value="NAD-bd_HRPKS_sdrA"/>
    <property type="match status" value="1"/>
</dbReference>
<dbReference type="InterPro" id="IPR057326">
    <property type="entry name" value="KR_dom"/>
</dbReference>
<dbReference type="Pfam" id="PF00550">
    <property type="entry name" value="PP-binding"/>
    <property type="match status" value="1"/>
</dbReference>
<evidence type="ECO:0000259" key="6">
    <source>
        <dbReference type="PROSITE" id="PS50075"/>
    </source>
</evidence>
<proteinExistence type="predicted"/>
<dbReference type="GO" id="GO:1901336">
    <property type="term" value="P:lactone biosynthetic process"/>
    <property type="evidence" value="ECO:0007669"/>
    <property type="project" value="UniProtKB-ARBA"/>
</dbReference>
<dbReference type="PANTHER" id="PTHR43775">
    <property type="entry name" value="FATTY ACID SYNTHASE"/>
    <property type="match status" value="1"/>
</dbReference>
<sequence>MDLEKPFLHDIASTDHEFLRDQISKMEGSMVWLTRPAQVHCQDPRYGLILGLARTVRHELMMDFFTVELEHLNSASVSSVVGIVTRTLRDRAKERGDTDTEFAIHDGVVLTGRYHWGQFDDELKNQTLADDSPCKLVSGSKASLDSLHWLQHEEQTLGADEVEVDMCYVSLNFRDLVVAMGLMDEADRSLGLDGSGIVRRVGDQVGHVRPGDQVMVMAPSALANRLTCHGQLVHRLPRQLGLEDAATMPVVFLTAIQALINTGQLTKGKSVLIHSACGGVGLAAMQLCRMVQADLYVTAGNDNKVKHLMDQHQVPRDRIFNSRDASFVDGIMRSTGGRGVDVVLNSLTGSLLHASWACVARHGKMLELGKIDFRGRGQLAMEPFEANRSFHGIDLFQMCLHDHDMVQGLMKQLVRYHQAGHISPIRPVEVFAASRVTDALRHMQKGLHMGKIVISIPQDLPATIPVVKPQRRISLSATGCYLVVGGIDGLGKVITRWMVERGARNFVFLSRSAGKQDQHQLFFRELQSQGCQAIAVAGSVADMSHVQRAIDLAPAPIVGVLHMAMVLKDAAFSNVTFEDWNAVLEPKVKGTWNLHKAFLGTQLDFFLLAGSVVALCGNVGQTCYAAANSFLDSFVQYRHANGLPCSVIDIGNVGDAGFSYQNSLQASGTNLLSMMHKIYERDLVNAFELAIYSSPPTECKFHGLEYSNKAQLAVGIDWKSDSTAQYIRERDRRMCLSEQFDNSTADSGDHGNDRSLKDLLVKAASRPECLMEAENMQILIDAIAVAICSLMGWFQESLDVSKNLSSEGLDSLVGIEVRNWFVRELGVEINVLQILKQGSIVGMARLAAQLLCAKHGKGNDSKGS</sequence>
<dbReference type="SMART" id="SM00822">
    <property type="entry name" value="PKS_KR"/>
    <property type="match status" value="1"/>
</dbReference>
<dbReference type="EMBL" id="NJEU01000863">
    <property type="protein sequence ID" value="PHH69951.1"/>
    <property type="molecule type" value="Genomic_DNA"/>
</dbReference>
<evidence type="ECO:0000256" key="4">
    <source>
        <dbReference type="ARBA" id="ARBA00023002"/>
    </source>
</evidence>
<dbReference type="GO" id="GO:0016491">
    <property type="term" value="F:oxidoreductase activity"/>
    <property type="evidence" value="ECO:0007669"/>
    <property type="project" value="UniProtKB-KW"/>
</dbReference>
<dbReference type="OrthoDB" id="329835at2759"/>
<organism evidence="7 8">
    <name type="scientific">Ophiocordyceps australis</name>
    <dbReference type="NCBI Taxonomy" id="1399860"/>
    <lineage>
        <taxon>Eukaryota</taxon>
        <taxon>Fungi</taxon>
        <taxon>Dikarya</taxon>
        <taxon>Ascomycota</taxon>
        <taxon>Pezizomycotina</taxon>
        <taxon>Sordariomycetes</taxon>
        <taxon>Hypocreomycetidae</taxon>
        <taxon>Hypocreales</taxon>
        <taxon>Ophiocordycipitaceae</taxon>
        <taxon>Ophiocordyceps</taxon>
    </lineage>
</organism>
<dbReference type="InterPro" id="IPR036736">
    <property type="entry name" value="ACP-like_sf"/>
</dbReference>
<dbReference type="InterPro" id="IPR013968">
    <property type="entry name" value="PKS_KR"/>
</dbReference>
<dbReference type="PROSITE" id="PS50075">
    <property type="entry name" value="CARRIER"/>
    <property type="match status" value="1"/>
</dbReference>
<dbReference type="SMART" id="SM00829">
    <property type="entry name" value="PKS_ER"/>
    <property type="match status" value="1"/>
</dbReference>
<keyword evidence="4" id="KW-0560">Oxidoreductase</keyword>
<name>A0A2C5YSS5_9HYPO</name>
<dbReference type="Proteomes" id="UP000224854">
    <property type="component" value="Unassembled WGS sequence"/>
</dbReference>
<dbReference type="Pfam" id="PF08240">
    <property type="entry name" value="ADH_N"/>
    <property type="match status" value="1"/>
</dbReference>
<comment type="caution">
    <text evidence="7">The sequence shown here is derived from an EMBL/GenBank/DDBJ whole genome shotgun (WGS) entry which is preliminary data.</text>
</comment>
<dbReference type="InterPro" id="IPR020843">
    <property type="entry name" value="ER"/>
</dbReference>
<keyword evidence="1" id="KW-0596">Phosphopantetheine</keyword>
<accession>A0A2C5YSS5</accession>